<keyword evidence="5" id="KW-1185">Reference proteome</keyword>
<dbReference type="InterPro" id="IPR036852">
    <property type="entry name" value="Peptidase_S8/S53_dom_sf"/>
</dbReference>
<dbReference type="Proteomes" id="UP000826271">
    <property type="component" value="Unassembled WGS sequence"/>
</dbReference>
<comment type="caution">
    <text evidence="4">The sequence shown here is derived from an EMBL/GenBank/DDBJ whole genome shotgun (WGS) entry which is preliminary data.</text>
</comment>
<dbReference type="InterPro" id="IPR000209">
    <property type="entry name" value="Peptidase_S8/S53_dom"/>
</dbReference>
<evidence type="ECO:0000313" key="4">
    <source>
        <dbReference type="EMBL" id="KAG8389874.1"/>
    </source>
</evidence>
<organism evidence="4 5">
    <name type="scientific">Buddleja alternifolia</name>
    <dbReference type="NCBI Taxonomy" id="168488"/>
    <lineage>
        <taxon>Eukaryota</taxon>
        <taxon>Viridiplantae</taxon>
        <taxon>Streptophyta</taxon>
        <taxon>Embryophyta</taxon>
        <taxon>Tracheophyta</taxon>
        <taxon>Spermatophyta</taxon>
        <taxon>Magnoliopsida</taxon>
        <taxon>eudicotyledons</taxon>
        <taxon>Gunneridae</taxon>
        <taxon>Pentapetalae</taxon>
        <taxon>asterids</taxon>
        <taxon>lamiids</taxon>
        <taxon>Lamiales</taxon>
        <taxon>Scrophulariaceae</taxon>
        <taxon>Buddlejeae</taxon>
        <taxon>Buddleja</taxon>
    </lineage>
</organism>
<evidence type="ECO:0000256" key="2">
    <source>
        <dbReference type="ARBA" id="ARBA00022729"/>
    </source>
</evidence>
<evidence type="ECO:0000256" key="1">
    <source>
        <dbReference type="ARBA" id="ARBA00011073"/>
    </source>
</evidence>
<dbReference type="EMBL" id="WHWC01000001">
    <property type="protein sequence ID" value="KAG8389874.1"/>
    <property type="molecule type" value="Genomic_DNA"/>
</dbReference>
<dbReference type="Gene3D" id="3.40.50.200">
    <property type="entry name" value="Peptidase S8/S53 domain"/>
    <property type="match status" value="1"/>
</dbReference>
<dbReference type="PANTHER" id="PTHR10795">
    <property type="entry name" value="PROPROTEIN CONVERTASE SUBTILISIN/KEXIN"/>
    <property type="match status" value="1"/>
</dbReference>
<name>A0AAV6Y504_9LAMI</name>
<sequence length="230" mass="24226">MYCVYNANGGCPGSALLKAFDDAIADGIDVISLSIGDEIFKPEEPYFASDTIAIGAFHAAEKGFVVVCVVENDGPSASMVVNVAPWILTVSAKTIDSAYEADIVLGGGNKTVIKLGPVCLSSFVPGSVDGTKYPGDYEAFDLLQTQGVVGLMIYDNVQLQKPPNFGTSPVFVITNEEGADDILSYIKSNRLAATVKAQHPTWSPSAIRSAIMTSDPDPVPHDEGHRAAAL</sequence>
<dbReference type="SUPFAM" id="SSF52743">
    <property type="entry name" value="Subtilisin-like"/>
    <property type="match status" value="1"/>
</dbReference>
<gene>
    <name evidence="4" type="ORF">BUALT_Bualt01G0024300</name>
</gene>
<accession>A0AAV6Y504</accession>
<reference evidence="4" key="1">
    <citation type="submission" date="2019-10" db="EMBL/GenBank/DDBJ databases">
        <authorList>
            <person name="Zhang R."/>
            <person name="Pan Y."/>
            <person name="Wang J."/>
            <person name="Ma R."/>
            <person name="Yu S."/>
        </authorList>
    </citation>
    <scope>NUCLEOTIDE SEQUENCE</scope>
    <source>
        <strain evidence="4">LA-IB0</strain>
        <tissue evidence="4">Leaf</tissue>
    </source>
</reference>
<comment type="similarity">
    <text evidence="1">Belongs to the peptidase S8 family.</text>
</comment>
<protein>
    <recommendedName>
        <fullName evidence="3">Peptidase S8/S53 domain-containing protein</fullName>
    </recommendedName>
</protein>
<dbReference type="Gene3D" id="3.50.30.30">
    <property type="match status" value="1"/>
</dbReference>
<evidence type="ECO:0000259" key="3">
    <source>
        <dbReference type="Pfam" id="PF00082"/>
    </source>
</evidence>
<dbReference type="Pfam" id="PF00082">
    <property type="entry name" value="Peptidase_S8"/>
    <property type="match status" value="1"/>
</dbReference>
<dbReference type="InterPro" id="IPR045051">
    <property type="entry name" value="SBT"/>
</dbReference>
<proteinExistence type="inferred from homology"/>
<feature type="domain" description="Peptidase S8/S53" evidence="3">
    <location>
        <begin position="6"/>
        <end position="90"/>
    </location>
</feature>
<keyword evidence="2" id="KW-0732">Signal</keyword>
<dbReference type="GO" id="GO:0006508">
    <property type="term" value="P:proteolysis"/>
    <property type="evidence" value="ECO:0007669"/>
    <property type="project" value="InterPro"/>
</dbReference>
<dbReference type="AlphaFoldDB" id="A0AAV6Y504"/>
<dbReference type="GO" id="GO:0004252">
    <property type="term" value="F:serine-type endopeptidase activity"/>
    <property type="evidence" value="ECO:0007669"/>
    <property type="project" value="InterPro"/>
</dbReference>
<evidence type="ECO:0000313" key="5">
    <source>
        <dbReference type="Proteomes" id="UP000826271"/>
    </source>
</evidence>